<dbReference type="Proteomes" id="UP000233160">
    <property type="component" value="Unassembled WGS sequence"/>
</dbReference>
<dbReference type="Ensembl" id="ENSPCOT00000019764.1">
    <property type="protein sequence ID" value="ENSPCOP00000009201.1"/>
    <property type="gene ID" value="ENSPCOG00000015952.1"/>
</dbReference>
<evidence type="ECO:0000313" key="1">
    <source>
        <dbReference type="Ensembl" id="ENSPCOP00000009201.1"/>
    </source>
</evidence>
<reference evidence="1" key="2">
    <citation type="submission" date="2025-09" db="UniProtKB">
        <authorList>
            <consortium name="Ensembl"/>
        </authorList>
    </citation>
    <scope>IDENTIFICATION</scope>
</reference>
<sequence>MSMKQKSVYQQTRALLCKNFLKKWRMKRESSLEWGLSILLGLCLGLFSNFLRSVHFPETPPHDLGRVDQFNRSFRMVVYTPISNVTQQIMNKTAFAPLLKGERVIGVPNEKHMDKILAENAPHAVGIIFNDAFSYKLKFVQGYDIPVLSDEDLSGDFYKISLWHFSCFQHKEQVGMGNKDTFNGT</sequence>
<dbReference type="AlphaFoldDB" id="A0A2K6F5D0"/>
<accession>A0A2K6F5D0</accession>
<protein>
    <submittedName>
        <fullName evidence="1">Uncharacterized protein</fullName>
    </submittedName>
</protein>
<organism evidence="1 2">
    <name type="scientific">Propithecus coquereli</name>
    <name type="common">Coquerel's sifaka</name>
    <name type="synonym">Propithecus verreauxi coquereli</name>
    <dbReference type="NCBI Taxonomy" id="379532"/>
    <lineage>
        <taxon>Eukaryota</taxon>
        <taxon>Metazoa</taxon>
        <taxon>Chordata</taxon>
        <taxon>Craniata</taxon>
        <taxon>Vertebrata</taxon>
        <taxon>Euteleostomi</taxon>
        <taxon>Mammalia</taxon>
        <taxon>Eutheria</taxon>
        <taxon>Euarchontoglires</taxon>
        <taxon>Primates</taxon>
        <taxon>Strepsirrhini</taxon>
        <taxon>Lemuriformes</taxon>
        <taxon>Indriidae</taxon>
        <taxon>Propithecus</taxon>
    </lineage>
</organism>
<evidence type="ECO:0000313" key="2">
    <source>
        <dbReference type="Proteomes" id="UP000233160"/>
    </source>
</evidence>
<reference evidence="1" key="1">
    <citation type="submission" date="2025-08" db="UniProtKB">
        <authorList>
            <consortium name="Ensembl"/>
        </authorList>
    </citation>
    <scope>IDENTIFICATION</scope>
</reference>
<proteinExistence type="predicted"/>
<dbReference type="GeneTree" id="ENSGT00940000162244"/>
<keyword evidence="2" id="KW-1185">Reference proteome</keyword>
<name>A0A2K6F5D0_PROCO</name>